<dbReference type="Gene3D" id="3.40.50.720">
    <property type="entry name" value="NAD(P)-binding Rossmann-like Domain"/>
    <property type="match status" value="1"/>
</dbReference>
<dbReference type="InterPro" id="IPR036291">
    <property type="entry name" value="NAD(P)-bd_dom_sf"/>
</dbReference>
<dbReference type="SUPFAM" id="SSF48179">
    <property type="entry name" value="6-phosphogluconate dehydrogenase C-terminal domain-like"/>
    <property type="match status" value="1"/>
</dbReference>
<accession>A0A1H6FVT6</accession>
<dbReference type="InterPro" id="IPR051265">
    <property type="entry name" value="HIBADH-related_NP60_sf"/>
</dbReference>
<proteinExistence type="predicted"/>
<dbReference type="Pfam" id="PF03446">
    <property type="entry name" value="NAD_binding_2"/>
    <property type="match status" value="1"/>
</dbReference>
<dbReference type="InterPro" id="IPR006115">
    <property type="entry name" value="6PGDH_NADP-bd"/>
</dbReference>
<dbReference type="InterPro" id="IPR029154">
    <property type="entry name" value="HIBADH-like_NADP-bd"/>
</dbReference>
<feature type="region of interest" description="Disordered" evidence="1">
    <location>
        <begin position="49"/>
        <end position="91"/>
    </location>
</feature>
<feature type="compositionally biased region" description="Polar residues" evidence="1">
    <location>
        <begin position="80"/>
        <end position="90"/>
    </location>
</feature>
<dbReference type="PANTHER" id="PTHR43580:SF2">
    <property type="entry name" value="CYTOKINE-LIKE NUCLEAR FACTOR N-PAC"/>
    <property type="match status" value="1"/>
</dbReference>
<organism evidence="4 5">
    <name type="scientific">Thermoleophilum album</name>
    <dbReference type="NCBI Taxonomy" id="29539"/>
    <lineage>
        <taxon>Bacteria</taxon>
        <taxon>Bacillati</taxon>
        <taxon>Actinomycetota</taxon>
        <taxon>Thermoleophilia</taxon>
        <taxon>Thermoleophilales</taxon>
        <taxon>Thermoleophilaceae</taxon>
        <taxon>Thermoleophilum</taxon>
    </lineage>
</organism>
<keyword evidence="5" id="KW-1185">Reference proteome</keyword>
<dbReference type="InterPro" id="IPR013328">
    <property type="entry name" value="6PGD_dom2"/>
</dbReference>
<dbReference type="AlphaFoldDB" id="A0A1H6FVT6"/>
<dbReference type="SUPFAM" id="SSF51735">
    <property type="entry name" value="NAD(P)-binding Rossmann-fold domains"/>
    <property type="match status" value="1"/>
</dbReference>
<evidence type="ECO:0000313" key="5">
    <source>
        <dbReference type="Proteomes" id="UP000222056"/>
    </source>
</evidence>
<protein>
    <submittedName>
        <fullName evidence="4">3-hydroxyisobutyrate dehydrogenase</fullName>
    </submittedName>
</protein>
<dbReference type="GO" id="GO:0051287">
    <property type="term" value="F:NAD binding"/>
    <property type="evidence" value="ECO:0007669"/>
    <property type="project" value="InterPro"/>
</dbReference>
<dbReference type="InterPro" id="IPR008927">
    <property type="entry name" value="6-PGluconate_DH-like_C_sf"/>
</dbReference>
<gene>
    <name evidence="4" type="ORF">SAMN02745716_1393</name>
</gene>
<feature type="domain" description="3-hydroxyisobutyrate dehydrogenase-like NAD-binding" evidence="3">
    <location>
        <begin position="252"/>
        <end position="371"/>
    </location>
</feature>
<evidence type="ECO:0000259" key="3">
    <source>
        <dbReference type="Pfam" id="PF14833"/>
    </source>
</evidence>
<sequence length="381" mass="40090">MPRVRVGIGDRIGGWLVTSAVGRGWAAARDLAYAVRAYAAWRRARRSASDERAGRALTGNGAAAAPTHEARAPHAEPRQQGRQQRAQSPPRTVAVLGTGTLGAPVARRLAEAGFSVRAWNRTPARAQPLAGHGVEVCASAAAAAEGADALITLLSDGRAVAEVCAAGALASAPHGALWLQMSTVGVRDCERLRELAERHDVVYCDCPVLGTREPAERGELVALASGPRTAEGPVRELLRPLAREVLWLGEAGAGSRMKVAVNGWLLGLVANLAETIALARALDLDAQLLVELLARSPTGSPYAGIKGPAMLARQYPPSFSLALATKDARLVGEARDLVALRGELAETVRALYERALERGLGDLDFAAVYELCAPLGERTVE</sequence>
<evidence type="ECO:0000313" key="4">
    <source>
        <dbReference type="EMBL" id="SEH13905.1"/>
    </source>
</evidence>
<dbReference type="PANTHER" id="PTHR43580">
    <property type="entry name" value="OXIDOREDUCTASE GLYR1-RELATED"/>
    <property type="match status" value="1"/>
</dbReference>
<feature type="compositionally biased region" description="Basic and acidic residues" evidence="1">
    <location>
        <begin position="68"/>
        <end position="79"/>
    </location>
</feature>
<dbReference type="GO" id="GO:0050661">
    <property type="term" value="F:NADP binding"/>
    <property type="evidence" value="ECO:0007669"/>
    <property type="project" value="InterPro"/>
</dbReference>
<dbReference type="Proteomes" id="UP000222056">
    <property type="component" value="Unassembled WGS sequence"/>
</dbReference>
<dbReference type="STRING" id="29539.SAMN02745716_1393"/>
<evidence type="ECO:0000259" key="2">
    <source>
        <dbReference type="Pfam" id="PF03446"/>
    </source>
</evidence>
<dbReference type="Gene3D" id="1.10.1040.10">
    <property type="entry name" value="N-(1-d-carboxylethyl)-l-norvaline Dehydrogenase, domain 2"/>
    <property type="match status" value="1"/>
</dbReference>
<name>A0A1H6FVT6_THEAL</name>
<evidence type="ECO:0000256" key="1">
    <source>
        <dbReference type="SAM" id="MobiDB-lite"/>
    </source>
</evidence>
<dbReference type="Pfam" id="PF14833">
    <property type="entry name" value="NAD_binding_11"/>
    <property type="match status" value="1"/>
</dbReference>
<reference evidence="5" key="1">
    <citation type="submission" date="2016-10" db="EMBL/GenBank/DDBJ databases">
        <authorList>
            <person name="Varghese N."/>
            <person name="Submissions S."/>
        </authorList>
    </citation>
    <scope>NUCLEOTIDE SEQUENCE [LARGE SCALE GENOMIC DNA]</scope>
    <source>
        <strain evidence="5">ATCC 35263</strain>
    </source>
</reference>
<dbReference type="EMBL" id="FNWJ01000002">
    <property type="protein sequence ID" value="SEH13905.1"/>
    <property type="molecule type" value="Genomic_DNA"/>
</dbReference>
<feature type="domain" description="6-phosphogluconate dehydrogenase NADP-binding" evidence="2">
    <location>
        <begin position="92"/>
        <end position="249"/>
    </location>
</feature>